<protein>
    <submittedName>
        <fullName evidence="2">Uncharacterized protein</fullName>
    </submittedName>
</protein>
<evidence type="ECO:0000313" key="3">
    <source>
        <dbReference type="Proteomes" id="UP000238274"/>
    </source>
</evidence>
<accession>A0A2S4UHE4</accession>
<keyword evidence="3" id="KW-1185">Reference proteome</keyword>
<evidence type="ECO:0000256" key="1">
    <source>
        <dbReference type="SAM" id="MobiDB-lite"/>
    </source>
</evidence>
<dbReference type="VEuPathDB" id="FungiDB:PSTT_15944"/>
<dbReference type="AlphaFoldDB" id="A0A2S4UHE4"/>
<feature type="region of interest" description="Disordered" evidence="1">
    <location>
        <begin position="1"/>
        <end position="51"/>
    </location>
</feature>
<evidence type="ECO:0000313" key="2">
    <source>
        <dbReference type="EMBL" id="POV96564.1"/>
    </source>
</evidence>
<comment type="caution">
    <text evidence="2">The sequence shown here is derived from an EMBL/GenBank/DDBJ whole genome shotgun (WGS) entry which is preliminary data.</text>
</comment>
<name>A0A2S4UHE4_9BASI</name>
<proteinExistence type="predicted"/>
<reference evidence="2 3" key="1">
    <citation type="submission" date="2017-12" db="EMBL/GenBank/DDBJ databases">
        <title>Gene loss provides genomic basis for host adaptation in cereal stripe rust fungi.</title>
        <authorList>
            <person name="Xia C."/>
        </authorList>
    </citation>
    <scope>NUCLEOTIDE SEQUENCE [LARGE SCALE GENOMIC DNA]</scope>
    <source>
        <strain evidence="2 3">93TX-2</strain>
    </source>
</reference>
<reference evidence="3" key="3">
    <citation type="journal article" date="2018" name="Mol. Plant Microbe Interact.">
        <title>Genome sequence resources for the wheat stripe rust pathogen (Puccinia striiformis f. sp. tritici) and the barley stripe rust pathogen (Puccinia striiformis f. sp. hordei).</title>
        <authorList>
            <person name="Xia C."/>
            <person name="Wang M."/>
            <person name="Yin C."/>
            <person name="Cornejo O.E."/>
            <person name="Hulbert S.H."/>
            <person name="Chen X."/>
        </authorList>
    </citation>
    <scope>NUCLEOTIDE SEQUENCE [LARGE SCALE GENOMIC DNA]</scope>
    <source>
        <strain evidence="3">93TX-2</strain>
    </source>
</reference>
<sequence length="121" mass="13350">MSSEAPKKPLSKLQRRIQAGLAGSASSPAAVQPKTSTGESGPMEIVETNLGVDSSTTSLTRDFRSYRPHLVSTHNLQTLPTRFLAQHLEQTRINSSLCPRRSSYNLVNRTHFWALVQTTKS</sequence>
<gene>
    <name evidence="2" type="ORF">PSHT_15075</name>
</gene>
<dbReference type="Proteomes" id="UP000238274">
    <property type="component" value="Unassembled WGS sequence"/>
</dbReference>
<organism evidence="2 3">
    <name type="scientific">Puccinia striiformis</name>
    <dbReference type="NCBI Taxonomy" id="27350"/>
    <lineage>
        <taxon>Eukaryota</taxon>
        <taxon>Fungi</taxon>
        <taxon>Dikarya</taxon>
        <taxon>Basidiomycota</taxon>
        <taxon>Pucciniomycotina</taxon>
        <taxon>Pucciniomycetes</taxon>
        <taxon>Pucciniales</taxon>
        <taxon>Pucciniaceae</taxon>
        <taxon>Puccinia</taxon>
    </lineage>
</organism>
<dbReference type="VEuPathDB" id="FungiDB:PSHT_15075"/>
<reference evidence="3" key="2">
    <citation type="journal article" date="2018" name="BMC Genomics">
        <title>Genomic insights into host adaptation between the wheat stripe rust pathogen (Puccinia striiformis f. sp. tritici) and the barley stripe rust pathogen (Puccinia striiformis f. sp. hordei).</title>
        <authorList>
            <person name="Xia C."/>
            <person name="Wang M."/>
            <person name="Yin C."/>
            <person name="Cornejo O.E."/>
            <person name="Hulbert S.H."/>
            <person name="Chen X."/>
        </authorList>
    </citation>
    <scope>NUCLEOTIDE SEQUENCE [LARGE SCALE GENOMIC DNA]</scope>
    <source>
        <strain evidence="3">93TX-2</strain>
    </source>
</reference>
<dbReference type="EMBL" id="PKSM01000365">
    <property type="protein sequence ID" value="POV96564.1"/>
    <property type="molecule type" value="Genomic_DNA"/>
</dbReference>
<feature type="compositionally biased region" description="Low complexity" evidence="1">
    <location>
        <begin position="19"/>
        <end position="30"/>
    </location>
</feature>